<evidence type="ECO:0000313" key="3">
    <source>
        <dbReference type="Proteomes" id="UP000001861"/>
    </source>
</evidence>
<dbReference type="Proteomes" id="UP000001861">
    <property type="component" value="Unassembled WGS sequence"/>
</dbReference>
<dbReference type="InParanoid" id="A8NG28"/>
<comment type="caution">
    <text evidence="2">The sequence shown here is derived from an EMBL/GenBank/DDBJ whole genome shotgun (WGS) entry which is preliminary data.</text>
</comment>
<sequence>MKPFAFFVALFVLSSSLFMHVTAIPRVHRGPNAARLARGLGPLPPTRRSPTLELHVHPAFPNNAQPESASNVVGEEMTTAGNPSLALILRLYNLNLPPQTPVGKECTAGSNQGQCTGGAQLKLCCDDIAGLPVNGRVAVSCTAFPS</sequence>
<organism evidence="2 3">
    <name type="scientific">Coprinopsis cinerea (strain Okayama-7 / 130 / ATCC MYA-4618 / FGSC 9003)</name>
    <name type="common">Inky cap fungus</name>
    <name type="synonym">Hormographiella aspergillata</name>
    <dbReference type="NCBI Taxonomy" id="240176"/>
    <lineage>
        <taxon>Eukaryota</taxon>
        <taxon>Fungi</taxon>
        <taxon>Dikarya</taxon>
        <taxon>Basidiomycota</taxon>
        <taxon>Agaricomycotina</taxon>
        <taxon>Agaricomycetes</taxon>
        <taxon>Agaricomycetidae</taxon>
        <taxon>Agaricales</taxon>
        <taxon>Agaricineae</taxon>
        <taxon>Psathyrellaceae</taxon>
        <taxon>Coprinopsis</taxon>
    </lineage>
</organism>
<dbReference type="OrthoDB" id="4225815at2759"/>
<proteinExistence type="predicted"/>
<protein>
    <recommendedName>
        <fullName evidence="4">Hydrophobin</fullName>
    </recommendedName>
</protein>
<reference evidence="2 3" key="1">
    <citation type="journal article" date="2010" name="Proc. Natl. Acad. Sci. U.S.A.">
        <title>Insights into evolution of multicellular fungi from the assembled chromosomes of the mushroom Coprinopsis cinerea (Coprinus cinereus).</title>
        <authorList>
            <person name="Stajich J.E."/>
            <person name="Wilke S.K."/>
            <person name="Ahren D."/>
            <person name="Au C.H."/>
            <person name="Birren B.W."/>
            <person name="Borodovsky M."/>
            <person name="Burns C."/>
            <person name="Canback B."/>
            <person name="Casselton L.A."/>
            <person name="Cheng C.K."/>
            <person name="Deng J."/>
            <person name="Dietrich F.S."/>
            <person name="Fargo D.C."/>
            <person name="Farman M.L."/>
            <person name="Gathman A.C."/>
            <person name="Goldberg J."/>
            <person name="Guigo R."/>
            <person name="Hoegger P.J."/>
            <person name="Hooker J.B."/>
            <person name="Huggins A."/>
            <person name="James T.Y."/>
            <person name="Kamada T."/>
            <person name="Kilaru S."/>
            <person name="Kodira C."/>
            <person name="Kues U."/>
            <person name="Kupfer D."/>
            <person name="Kwan H.S."/>
            <person name="Lomsadze A."/>
            <person name="Li W."/>
            <person name="Lilly W.W."/>
            <person name="Ma L.J."/>
            <person name="Mackey A.J."/>
            <person name="Manning G."/>
            <person name="Martin F."/>
            <person name="Muraguchi H."/>
            <person name="Natvig D.O."/>
            <person name="Palmerini H."/>
            <person name="Ramesh M.A."/>
            <person name="Rehmeyer C.J."/>
            <person name="Roe B.A."/>
            <person name="Shenoy N."/>
            <person name="Stanke M."/>
            <person name="Ter-Hovhannisyan V."/>
            <person name="Tunlid A."/>
            <person name="Velagapudi R."/>
            <person name="Vision T.J."/>
            <person name="Zeng Q."/>
            <person name="Zolan M.E."/>
            <person name="Pukkila P.J."/>
        </authorList>
    </citation>
    <scope>NUCLEOTIDE SEQUENCE [LARGE SCALE GENOMIC DNA]</scope>
    <source>
        <strain evidence="3">Okayama-7 / 130 / ATCC MYA-4618 / FGSC 9003</strain>
    </source>
</reference>
<dbReference type="GeneID" id="6009956"/>
<feature type="chain" id="PRO_5002724244" description="Hydrophobin" evidence="1">
    <location>
        <begin position="24"/>
        <end position="146"/>
    </location>
</feature>
<keyword evidence="1" id="KW-0732">Signal</keyword>
<dbReference type="HOGENOM" id="CLU_1777336_0_0_1"/>
<keyword evidence="3" id="KW-1185">Reference proteome</keyword>
<name>A8NG28_COPC7</name>
<accession>A8NG28</accession>
<dbReference type="EMBL" id="AACS02000002">
    <property type="protein sequence ID" value="EAU88394.2"/>
    <property type="molecule type" value="Genomic_DNA"/>
</dbReference>
<dbReference type="STRING" id="240176.A8NG28"/>
<gene>
    <name evidence="2" type="ORF">CC1G_05160</name>
</gene>
<evidence type="ECO:0000256" key="1">
    <source>
        <dbReference type="SAM" id="SignalP"/>
    </source>
</evidence>
<dbReference type="AlphaFoldDB" id="A8NG28"/>
<dbReference type="KEGG" id="cci:CC1G_05160"/>
<evidence type="ECO:0008006" key="4">
    <source>
        <dbReference type="Google" id="ProtNLM"/>
    </source>
</evidence>
<dbReference type="RefSeq" id="XP_001833460.2">
    <property type="nucleotide sequence ID" value="XM_001833408.2"/>
</dbReference>
<evidence type="ECO:0000313" key="2">
    <source>
        <dbReference type="EMBL" id="EAU88394.2"/>
    </source>
</evidence>
<dbReference type="VEuPathDB" id="FungiDB:CC1G_05160"/>
<feature type="signal peptide" evidence="1">
    <location>
        <begin position="1"/>
        <end position="23"/>
    </location>
</feature>